<protein>
    <submittedName>
        <fullName evidence="2">Uncharacterized protein</fullName>
    </submittedName>
</protein>
<accession>A0AAF3EHD4</accession>
<dbReference type="WBParaSite" id="MBELARI_LOCUS13415.1">
    <property type="protein sequence ID" value="MBELARI_LOCUS13415.1"/>
    <property type="gene ID" value="MBELARI_LOCUS13415"/>
</dbReference>
<name>A0AAF3EHD4_9BILA</name>
<keyword evidence="1" id="KW-1185">Reference proteome</keyword>
<reference evidence="2" key="1">
    <citation type="submission" date="2024-02" db="UniProtKB">
        <authorList>
            <consortium name="WormBaseParasite"/>
        </authorList>
    </citation>
    <scope>IDENTIFICATION</scope>
</reference>
<proteinExistence type="predicted"/>
<dbReference type="AlphaFoldDB" id="A0AAF3EHD4"/>
<sequence length="79" mass="8902">MSFVQKCRCLQRTFSIAGKGGRKSADDDVQQLVEACRRYQDERIRGVDSNLLLEEPDEGEELLRSRGVQPLGFSMATPL</sequence>
<evidence type="ECO:0000313" key="2">
    <source>
        <dbReference type="WBParaSite" id="MBELARI_LOCUS13415.1"/>
    </source>
</evidence>
<evidence type="ECO:0000313" key="1">
    <source>
        <dbReference type="Proteomes" id="UP000887575"/>
    </source>
</evidence>
<dbReference type="Proteomes" id="UP000887575">
    <property type="component" value="Unassembled WGS sequence"/>
</dbReference>
<organism evidence="1 2">
    <name type="scientific">Mesorhabditis belari</name>
    <dbReference type="NCBI Taxonomy" id="2138241"/>
    <lineage>
        <taxon>Eukaryota</taxon>
        <taxon>Metazoa</taxon>
        <taxon>Ecdysozoa</taxon>
        <taxon>Nematoda</taxon>
        <taxon>Chromadorea</taxon>
        <taxon>Rhabditida</taxon>
        <taxon>Rhabditina</taxon>
        <taxon>Rhabditomorpha</taxon>
        <taxon>Rhabditoidea</taxon>
        <taxon>Rhabditidae</taxon>
        <taxon>Mesorhabditinae</taxon>
        <taxon>Mesorhabditis</taxon>
    </lineage>
</organism>